<dbReference type="EMBL" id="JAEAOA010000328">
    <property type="protein sequence ID" value="KAK3601213.1"/>
    <property type="molecule type" value="Genomic_DNA"/>
</dbReference>
<evidence type="ECO:0000256" key="1">
    <source>
        <dbReference type="SAM" id="Coils"/>
    </source>
</evidence>
<protein>
    <submittedName>
        <fullName evidence="2">Uncharacterized protein</fullName>
    </submittedName>
</protein>
<name>A0AAE0W3Z2_9BIVA</name>
<sequence length="260" mass="29848">MPNKASYLSYMDVENIISLRGVQKPSEIASRYKIGLTRLYKIWTDASPDKKFPGGFTGTQAGKKLTEVAKKLIEENNNQRTEISKIQEEFNSLQNLASKSRDNIKRKQQQVQNMMARYKLLRQQQQQIKELMTMIPDNEQQLKTLTTQKDQQQKIIDELNLKIAENKIIIENQTINNAQLRKIIDDNDTIEQGLNEILSKTQPPAPKIRLYNGKSVEQVLTDALLKPEEDMKSKQPMNATKVSKKKTVEQIISATASQHH</sequence>
<feature type="coiled-coil region" evidence="1">
    <location>
        <begin position="69"/>
        <end position="181"/>
    </location>
</feature>
<dbReference type="Proteomes" id="UP001195483">
    <property type="component" value="Unassembled WGS sequence"/>
</dbReference>
<gene>
    <name evidence="2" type="ORF">CHS0354_004414</name>
</gene>
<evidence type="ECO:0000313" key="3">
    <source>
        <dbReference type="Proteomes" id="UP001195483"/>
    </source>
</evidence>
<organism evidence="2 3">
    <name type="scientific">Potamilus streckersoni</name>
    <dbReference type="NCBI Taxonomy" id="2493646"/>
    <lineage>
        <taxon>Eukaryota</taxon>
        <taxon>Metazoa</taxon>
        <taxon>Spiralia</taxon>
        <taxon>Lophotrochozoa</taxon>
        <taxon>Mollusca</taxon>
        <taxon>Bivalvia</taxon>
        <taxon>Autobranchia</taxon>
        <taxon>Heteroconchia</taxon>
        <taxon>Palaeoheterodonta</taxon>
        <taxon>Unionida</taxon>
        <taxon>Unionoidea</taxon>
        <taxon>Unionidae</taxon>
        <taxon>Ambleminae</taxon>
        <taxon>Lampsilini</taxon>
        <taxon>Potamilus</taxon>
    </lineage>
</organism>
<reference evidence="2" key="1">
    <citation type="journal article" date="2021" name="Genome Biol. Evol.">
        <title>A High-Quality Reference Genome for a Parasitic Bivalve with Doubly Uniparental Inheritance (Bivalvia: Unionida).</title>
        <authorList>
            <person name="Smith C.H."/>
        </authorList>
    </citation>
    <scope>NUCLEOTIDE SEQUENCE</scope>
    <source>
        <strain evidence="2">CHS0354</strain>
    </source>
</reference>
<keyword evidence="1" id="KW-0175">Coiled coil</keyword>
<dbReference type="AlphaFoldDB" id="A0AAE0W3Z2"/>
<reference evidence="2" key="2">
    <citation type="journal article" date="2021" name="Genome Biol. Evol.">
        <title>Developing a high-quality reference genome for a parasitic bivalve with doubly uniparental inheritance (Bivalvia: Unionida).</title>
        <authorList>
            <person name="Smith C.H."/>
        </authorList>
    </citation>
    <scope>NUCLEOTIDE SEQUENCE</scope>
    <source>
        <strain evidence="2">CHS0354</strain>
        <tissue evidence="2">Mantle</tissue>
    </source>
</reference>
<proteinExistence type="predicted"/>
<accession>A0AAE0W3Z2</accession>
<reference evidence="2" key="3">
    <citation type="submission" date="2023-05" db="EMBL/GenBank/DDBJ databases">
        <authorList>
            <person name="Smith C.H."/>
        </authorList>
    </citation>
    <scope>NUCLEOTIDE SEQUENCE</scope>
    <source>
        <strain evidence="2">CHS0354</strain>
        <tissue evidence="2">Mantle</tissue>
    </source>
</reference>
<comment type="caution">
    <text evidence="2">The sequence shown here is derived from an EMBL/GenBank/DDBJ whole genome shotgun (WGS) entry which is preliminary data.</text>
</comment>
<keyword evidence="3" id="KW-1185">Reference proteome</keyword>
<evidence type="ECO:0000313" key="2">
    <source>
        <dbReference type="EMBL" id="KAK3601213.1"/>
    </source>
</evidence>